<dbReference type="PANTHER" id="PTHR30183">
    <property type="entry name" value="MOLYBDENUM TRANSPORT SYSTEM PERMEASE PROTEIN MODB"/>
    <property type="match status" value="1"/>
</dbReference>
<feature type="transmembrane region" description="Helical" evidence="7">
    <location>
        <begin position="406"/>
        <end position="429"/>
    </location>
</feature>
<evidence type="ECO:0000256" key="7">
    <source>
        <dbReference type="RuleBase" id="RU363032"/>
    </source>
</evidence>
<keyword evidence="5 7" id="KW-1133">Transmembrane helix</keyword>
<dbReference type="Gene3D" id="1.10.3720.10">
    <property type="entry name" value="MetI-like"/>
    <property type="match status" value="2"/>
</dbReference>
<gene>
    <name evidence="9" type="ORF">EES38_04325</name>
</gene>
<feature type="transmembrane region" description="Helical" evidence="7">
    <location>
        <begin position="465"/>
        <end position="482"/>
    </location>
</feature>
<feature type="domain" description="ABC transmembrane type-1" evidence="8">
    <location>
        <begin position="50"/>
        <end position="254"/>
    </location>
</feature>
<comment type="similarity">
    <text evidence="7">Belongs to the binding-protein-dependent transport system permease family.</text>
</comment>
<feature type="transmembrane region" description="Helical" evidence="7">
    <location>
        <begin position="237"/>
        <end position="255"/>
    </location>
</feature>
<protein>
    <submittedName>
        <fullName evidence="9">Iron ABC transporter permease</fullName>
    </submittedName>
</protein>
<reference evidence="9 10" key="1">
    <citation type="submission" date="2018-11" db="EMBL/GenBank/DDBJ databases">
        <title>Vibrio LJC006 sp. nov., isolated from seawater during the bloom of the enteromorpha.</title>
        <authorList>
            <person name="Liang J."/>
        </authorList>
    </citation>
    <scope>NUCLEOTIDE SEQUENCE [LARGE SCALE GENOMIC DNA]</scope>
    <source>
        <strain evidence="9 10">LJC006</strain>
    </source>
</reference>
<dbReference type="GO" id="GO:0005886">
    <property type="term" value="C:plasma membrane"/>
    <property type="evidence" value="ECO:0007669"/>
    <property type="project" value="UniProtKB-SubCell"/>
</dbReference>
<evidence type="ECO:0000256" key="1">
    <source>
        <dbReference type="ARBA" id="ARBA00004651"/>
    </source>
</evidence>
<feature type="transmembrane region" description="Helical" evidence="7">
    <location>
        <begin position="7"/>
        <end position="29"/>
    </location>
</feature>
<dbReference type="FunFam" id="1.10.3720.10:FF:000088">
    <property type="entry name" value="Iron(III) ABC transporter, permease protein"/>
    <property type="match status" value="1"/>
</dbReference>
<dbReference type="EMBL" id="RJVQ01000002">
    <property type="protein sequence ID" value="RQW63841.1"/>
    <property type="molecule type" value="Genomic_DNA"/>
</dbReference>
<evidence type="ECO:0000256" key="2">
    <source>
        <dbReference type="ARBA" id="ARBA00022448"/>
    </source>
</evidence>
<dbReference type="RefSeq" id="WP_124935962.1">
    <property type="nucleotide sequence ID" value="NZ_RJVQ01000002.1"/>
</dbReference>
<feature type="transmembrane region" description="Helical" evidence="7">
    <location>
        <begin position="49"/>
        <end position="73"/>
    </location>
</feature>
<evidence type="ECO:0000259" key="8">
    <source>
        <dbReference type="PROSITE" id="PS50928"/>
    </source>
</evidence>
<dbReference type="PANTHER" id="PTHR30183:SF2">
    <property type="entry name" value="IRON UTILIZATION PROTEIN"/>
    <property type="match status" value="1"/>
</dbReference>
<sequence length="541" mass="60446">MKKNNLGWLGISSLLSICLFLPVIAIFYTAVGENSELFEHLMSTVMSTYIFNTISIALIVAVVSLLLGLPTAWFITMCQVPGSSFLQWALVLPLAIPGYIVGYIATDWLDFAGPLQVLIRDITGWKAGDYWFPDIRTVWGAGIVLSLVLYPYVYLMCRASFMEQSVSLLHSARILKCSPWQSFYRVSLPLARPAIAVGLSLVIMETVGDFGTMSYFAVNTLTTAIYDTWLGYSNINAAAKIAAYMLVIIFILLSLERFSRRKQKLFQSHFSSHEEMRYKVHGIRKWGITLWCWGIFTIAFVLPLAQLTIYGINYWVESWNEDFYQYALNSFYVSIWAATFAVVIAIIMNFYRRMNDTKYSVGLMRFSSVGYAIPGTVLAIGIMVPVTSLDHSINDLAKMMGWGRPGLVFSGTLFALVFGLLVRFTAIAIGSVENSLNKVSPSMDMAAKTMGHKTSSMLRKVHLPLVRRGCLVAGLLVFIESMKELNAALLLRPFNFETLATYVYGYASSEQLELASLPAILLVLVGLIPLVLINRSLESDH</sequence>
<dbReference type="InterPro" id="IPR035906">
    <property type="entry name" value="MetI-like_sf"/>
</dbReference>
<name>A0A3N9THZ7_9VIBR</name>
<feature type="transmembrane region" description="Helical" evidence="7">
    <location>
        <begin position="286"/>
        <end position="311"/>
    </location>
</feature>
<dbReference type="SUPFAM" id="SSF161098">
    <property type="entry name" value="MetI-like"/>
    <property type="match status" value="2"/>
</dbReference>
<dbReference type="Pfam" id="PF00528">
    <property type="entry name" value="BPD_transp_1"/>
    <property type="match status" value="2"/>
</dbReference>
<dbReference type="InterPro" id="IPR000515">
    <property type="entry name" value="MetI-like"/>
</dbReference>
<feature type="transmembrane region" description="Helical" evidence="7">
    <location>
        <begin position="514"/>
        <end position="533"/>
    </location>
</feature>
<accession>A0A3N9THZ7</accession>
<dbReference type="AlphaFoldDB" id="A0A3N9THZ7"/>
<evidence type="ECO:0000256" key="3">
    <source>
        <dbReference type="ARBA" id="ARBA00022475"/>
    </source>
</evidence>
<evidence type="ECO:0000256" key="4">
    <source>
        <dbReference type="ARBA" id="ARBA00022692"/>
    </source>
</evidence>
<proteinExistence type="inferred from homology"/>
<comment type="subcellular location">
    <subcellularLocation>
        <location evidence="1 7">Cell membrane</location>
        <topology evidence="1 7">Multi-pass membrane protein</topology>
    </subcellularLocation>
</comment>
<comment type="caution">
    <text evidence="9">The sequence shown here is derived from an EMBL/GenBank/DDBJ whole genome shotgun (WGS) entry which is preliminary data.</text>
</comment>
<evidence type="ECO:0000313" key="10">
    <source>
        <dbReference type="Proteomes" id="UP000281112"/>
    </source>
</evidence>
<dbReference type="Proteomes" id="UP000281112">
    <property type="component" value="Unassembled WGS sequence"/>
</dbReference>
<dbReference type="GO" id="GO:0055085">
    <property type="term" value="P:transmembrane transport"/>
    <property type="evidence" value="ECO:0007669"/>
    <property type="project" value="InterPro"/>
</dbReference>
<evidence type="ECO:0000256" key="5">
    <source>
        <dbReference type="ARBA" id="ARBA00022989"/>
    </source>
</evidence>
<keyword evidence="4 7" id="KW-0812">Transmembrane</keyword>
<keyword evidence="2 7" id="KW-0813">Transport</keyword>
<keyword evidence="3" id="KW-1003">Cell membrane</keyword>
<evidence type="ECO:0000313" key="9">
    <source>
        <dbReference type="EMBL" id="RQW63841.1"/>
    </source>
</evidence>
<keyword evidence="6 7" id="KW-0472">Membrane</keyword>
<feature type="transmembrane region" description="Helical" evidence="7">
    <location>
        <begin position="194"/>
        <end position="217"/>
    </location>
</feature>
<feature type="transmembrane region" description="Helical" evidence="7">
    <location>
        <begin position="138"/>
        <end position="157"/>
    </location>
</feature>
<evidence type="ECO:0000256" key="6">
    <source>
        <dbReference type="ARBA" id="ARBA00023136"/>
    </source>
</evidence>
<keyword evidence="10" id="KW-1185">Reference proteome</keyword>
<dbReference type="PROSITE" id="PS50928">
    <property type="entry name" value="ABC_TM1"/>
    <property type="match status" value="2"/>
</dbReference>
<feature type="domain" description="ABC transmembrane type-1" evidence="8">
    <location>
        <begin position="327"/>
        <end position="533"/>
    </location>
</feature>
<feature type="transmembrane region" description="Helical" evidence="7">
    <location>
        <begin position="85"/>
        <end position="105"/>
    </location>
</feature>
<dbReference type="OrthoDB" id="9790211at2"/>
<feature type="transmembrane region" description="Helical" evidence="7">
    <location>
        <begin position="363"/>
        <end position="386"/>
    </location>
</feature>
<dbReference type="CDD" id="cd06261">
    <property type="entry name" value="TM_PBP2"/>
    <property type="match status" value="2"/>
</dbReference>
<feature type="transmembrane region" description="Helical" evidence="7">
    <location>
        <begin position="331"/>
        <end position="351"/>
    </location>
</feature>
<organism evidence="9 10">
    <name type="scientific">Vibrio viridaestus</name>
    <dbReference type="NCBI Taxonomy" id="2487322"/>
    <lineage>
        <taxon>Bacteria</taxon>
        <taxon>Pseudomonadati</taxon>
        <taxon>Pseudomonadota</taxon>
        <taxon>Gammaproteobacteria</taxon>
        <taxon>Vibrionales</taxon>
        <taxon>Vibrionaceae</taxon>
        <taxon>Vibrio</taxon>
    </lineage>
</organism>